<evidence type="ECO:0000313" key="4">
    <source>
        <dbReference type="Proteomes" id="UP000590964"/>
    </source>
</evidence>
<accession>A0A7J4JUC7</accession>
<name>A0A7J4JUC7_9ARCH</name>
<gene>
    <name evidence="2" type="ORF">HA222_01855</name>
    <name evidence="3" type="ORF">J4478_00070</name>
</gene>
<organism evidence="2 4">
    <name type="scientific">Candidatus Iainarchaeum sp</name>
    <dbReference type="NCBI Taxonomy" id="3101447"/>
    <lineage>
        <taxon>Archaea</taxon>
        <taxon>Candidatus Iainarchaeota</taxon>
        <taxon>Candidatus Iainarchaeia</taxon>
        <taxon>Candidatus Iainarchaeales</taxon>
        <taxon>Candidatus Iainarchaeaceae</taxon>
        <taxon>Candidatus Iainarchaeum</taxon>
    </lineage>
</organism>
<evidence type="ECO:0000256" key="1">
    <source>
        <dbReference type="SAM" id="Coils"/>
    </source>
</evidence>
<dbReference type="Proteomes" id="UP000590964">
    <property type="component" value="Unassembled WGS sequence"/>
</dbReference>
<evidence type="ECO:0000313" key="3">
    <source>
        <dbReference type="EMBL" id="MBS3057784.1"/>
    </source>
</evidence>
<comment type="caution">
    <text evidence="2">The sequence shown here is derived from an EMBL/GenBank/DDBJ whole genome shotgun (WGS) entry which is preliminary data.</text>
</comment>
<dbReference type="Proteomes" id="UP000680185">
    <property type="component" value="Unassembled WGS sequence"/>
</dbReference>
<feature type="coiled-coil region" evidence="1">
    <location>
        <begin position="38"/>
        <end position="84"/>
    </location>
</feature>
<keyword evidence="1" id="KW-0175">Coiled coil</keyword>
<reference evidence="3" key="2">
    <citation type="submission" date="2021-03" db="EMBL/GenBank/DDBJ databases">
        <authorList>
            <person name="Jaffe A."/>
        </authorList>
    </citation>
    <scope>NUCLEOTIDE SEQUENCE</scope>
    <source>
        <strain evidence="3">RIFCSPLOWO2_01_FULL_43_13</strain>
    </source>
</reference>
<dbReference type="EMBL" id="JAGVWB010000001">
    <property type="protein sequence ID" value="MBS3057784.1"/>
    <property type="molecule type" value="Genomic_DNA"/>
</dbReference>
<dbReference type="EMBL" id="DUFW01000026">
    <property type="protein sequence ID" value="HIH21391.1"/>
    <property type="molecule type" value="Genomic_DNA"/>
</dbReference>
<sequence>MIGKASKLVHLRLSKEMLKEIAEACKEFHYQSPADFLREGARDKLKTLEKQKAFKKIKELKPGRQLSERQINELMEQVEGEERHRLDYFS</sequence>
<reference evidence="2" key="1">
    <citation type="journal article" date="2020" name="bioRxiv">
        <title>A rank-normalized archaeal taxonomy based on genome phylogeny resolves widespread incomplete and uneven classifications.</title>
        <authorList>
            <person name="Rinke C."/>
            <person name="Chuvochina M."/>
            <person name="Mussig A.J."/>
            <person name="Chaumeil P.-A."/>
            <person name="Waite D.W."/>
            <person name="Whitman W.B."/>
            <person name="Parks D.H."/>
            <person name="Hugenholtz P."/>
        </authorList>
    </citation>
    <scope>NUCLEOTIDE SEQUENCE</scope>
    <source>
        <strain evidence="2">UBA10191</strain>
    </source>
</reference>
<protein>
    <recommendedName>
        <fullName evidence="5">CopG family transcriptional regulator</fullName>
    </recommendedName>
</protein>
<proteinExistence type="predicted"/>
<dbReference type="AlphaFoldDB" id="A0A7J4JUC7"/>
<evidence type="ECO:0008006" key="5">
    <source>
        <dbReference type="Google" id="ProtNLM"/>
    </source>
</evidence>
<evidence type="ECO:0000313" key="2">
    <source>
        <dbReference type="EMBL" id="HIH21391.1"/>
    </source>
</evidence>
<reference evidence="3" key="3">
    <citation type="submission" date="2021-05" db="EMBL/GenBank/DDBJ databases">
        <title>Protein family content uncovers lineage relationships and bacterial pathway maintenance mechanisms in DPANN archaea.</title>
        <authorList>
            <person name="Castelle C.J."/>
            <person name="Meheust R."/>
            <person name="Jaffe A.L."/>
            <person name="Seitz K."/>
            <person name="Gong X."/>
            <person name="Baker B.J."/>
            <person name="Banfield J.F."/>
        </authorList>
    </citation>
    <scope>NUCLEOTIDE SEQUENCE</scope>
    <source>
        <strain evidence="3">RIFCSPLOWO2_01_FULL_43_13</strain>
    </source>
</reference>